<dbReference type="Proteomes" id="UP001158986">
    <property type="component" value="Unassembled WGS sequence"/>
</dbReference>
<organism evidence="3 4">
    <name type="scientific">Peronospora belbahrii</name>
    <dbReference type="NCBI Taxonomy" id="622444"/>
    <lineage>
        <taxon>Eukaryota</taxon>
        <taxon>Sar</taxon>
        <taxon>Stramenopiles</taxon>
        <taxon>Oomycota</taxon>
        <taxon>Peronosporomycetes</taxon>
        <taxon>Peronosporales</taxon>
        <taxon>Peronosporaceae</taxon>
        <taxon>Peronospora</taxon>
    </lineage>
</organism>
<accession>A0ABN8CP42</accession>
<gene>
    <name evidence="3" type="ORF">PBS001_LOCUS1597</name>
</gene>
<evidence type="ECO:0000313" key="4">
    <source>
        <dbReference type="Proteomes" id="UP001158986"/>
    </source>
</evidence>
<dbReference type="EMBL" id="CAKLCB010000084">
    <property type="protein sequence ID" value="CAH0514860.1"/>
    <property type="molecule type" value="Genomic_DNA"/>
</dbReference>
<proteinExistence type="predicted"/>
<evidence type="ECO:0000313" key="3">
    <source>
        <dbReference type="EMBL" id="CAH0514860.1"/>
    </source>
</evidence>
<feature type="compositionally biased region" description="Basic and acidic residues" evidence="2">
    <location>
        <begin position="102"/>
        <end position="114"/>
    </location>
</feature>
<comment type="caution">
    <text evidence="3">The sequence shown here is derived from an EMBL/GenBank/DDBJ whole genome shotgun (WGS) entry which is preliminary data.</text>
</comment>
<sequence length="253" mass="29458">MDKVWTLETSGFPRSLQTLSTSDTLREHENGVLRDQIHDLTELLAAFDLCELQDSHLITVRDRAFQRDITPDIEVYRPYDMDYHRPLEQQDIQQALNEDSSEQTRSRSCYKEPSESSECFENSSSIVLDMDSLQQRMELLEREVIILRLRQELSEETTSKLQWSAVNIEASHASHDPNVDPDQAQRDRIVCEQEKQREGIKTAMQEQQERIAELEDTLATEVRKNAALQQQILRYSQVENILLEFSRCHSSTS</sequence>
<feature type="coiled-coil region" evidence="1">
    <location>
        <begin position="123"/>
        <end position="150"/>
    </location>
</feature>
<evidence type="ECO:0000256" key="1">
    <source>
        <dbReference type="SAM" id="Coils"/>
    </source>
</evidence>
<reference evidence="3 4" key="1">
    <citation type="submission" date="2021-11" db="EMBL/GenBank/DDBJ databases">
        <authorList>
            <person name="Islam A."/>
            <person name="Islam S."/>
            <person name="Flora M.S."/>
            <person name="Rahman M."/>
            <person name="Ziaur R.M."/>
            <person name="Epstein J.H."/>
            <person name="Hassan M."/>
            <person name="Klassen M."/>
            <person name="Woodard K."/>
            <person name="Webb A."/>
            <person name="Webby R.J."/>
            <person name="El Zowalaty M.E."/>
        </authorList>
    </citation>
    <scope>NUCLEOTIDE SEQUENCE [LARGE SCALE GENOMIC DNA]</scope>
    <source>
        <strain evidence="3">Pbs1</strain>
    </source>
</reference>
<protein>
    <submittedName>
        <fullName evidence="3">Uncharacterized protein</fullName>
    </submittedName>
</protein>
<evidence type="ECO:0000256" key="2">
    <source>
        <dbReference type="SAM" id="MobiDB-lite"/>
    </source>
</evidence>
<feature type="coiled-coil region" evidence="1">
    <location>
        <begin position="197"/>
        <end position="231"/>
    </location>
</feature>
<name>A0ABN8CP42_9STRA</name>
<keyword evidence="4" id="KW-1185">Reference proteome</keyword>
<feature type="region of interest" description="Disordered" evidence="2">
    <location>
        <begin position="95"/>
        <end position="122"/>
    </location>
</feature>
<keyword evidence="1" id="KW-0175">Coiled coil</keyword>